<keyword evidence="3" id="KW-1185">Reference proteome</keyword>
<dbReference type="GO" id="GO:0015293">
    <property type="term" value="F:symporter activity"/>
    <property type="evidence" value="ECO:0007669"/>
    <property type="project" value="InterPro"/>
</dbReference>
<accession>A0A7X2P8C7</accession>
<reference evidence="2 3" key="1">
    <citation type="submission" date="2019-08" db="EMBL/GenBank/DDBJ databases">
        <title>In-depth cultivation of the pig gut microbiome towards novel bacterial diversity and tailored functional studies.</title>
        <authorList>
            <person name="Wylensek D."/>
            <person name="Hitch T.C.A."/>
            <person name="Clavel T."/>
        </authorList>
    </citation>
    <scope>NUCLEOTIDE SEQUENCE [LARGE SCALE GENOMIC DNA]</scope>
    <source>
        <strain evidence="2 3">Oil+RF-744-WCA-WT-13</strain>
    </source>
</reference>
<feature type="transmembrane region" description="Helical" evidence="1">
    <location>
        <begin position="186"/>
        <end position="205"/>
    </location>
</feature>
<evidence type="ECO:0000313" key="3">
    <source>
        <dbReference type="Proteomes" id="UP000466864"/>
    </source>
</evidence>
<gene>
    <name evidence="2" type="ORF">FYJ60_06435</name>
</gene>
<dbReference type="GO" id="GO:0008643">
    <property type="term" value="P:carbohydrate transport"/>
    <property type="evidence" value="ECO:0007669"/>
    <property type="project" value="InterPro"/>
</dbReference>
<proteinExistence type="predicted"/>
<dbReference type="Gene3D" id="1.20.1250.20">
    <property type="entry name" value="MFS general substrate transporter like domains"/>
    <property type="match status" value="2"/>
</dbReference>
<dbReference type="Pfam" id="PF13347">
    <property type="entry name" value="MFS_2"/>
    <property type="match status" value="1"/>
</dbReference>
<dbReference type="EMBL" id="VUMV01000003">
    <property type="protein sequence ID" value="MST81950.1"/>
    <property type="molecule type" value="Genomic_DNA"/>
</dbReference>
<name>A0A7X2P8C7_9FIRM</name>
<keyword evidence="1" id="KW-0812">Transmembrane</keyword>
<comment type="caution">
    <text evidence="2">The sequence shown here is derived from an EMBL/GenBank/DDBJ whole genome shotgun (WGS) entry which is preliminary data.</text>
</comment>
<feature type="transmembrane region" description="Helical" evidence="1">
    <location>
        <begin position="293"/>
        <end position="312"/>
    </location>
</feature>
<organism evidence="2 3">
    <name type="scientific">Bilifractor porci</name>
    <dbReference type="NCBI Taxonomy" id="2606636"/>
    <lineage>
        <taxon>Bacteria</taxon>
        <taxon>Bacillati</taxon>
        <taxon>Bacillota</taxon>
        <taxon>Clostridia</taxon>
        <taxon>Lachnospirales</taxon>
        <taxon>Lachnospiraceae</taxon>
        <taxon>Bilifractor</taxon>
    </lineage>
</organism>
<feature type="transmembrane region" description="Helical" evidence="1">
    <location>
        <begin position="347"/>
        <end position="373"/>
    </location>
</feature>
<protein>
    <recommendedName>
        <fullName evidence="4">MFS transporter</fullName>
    </recommendedName>
</protein>
<dbReference type="PANTHER" id="PTHR11328:SF24">
    <property type="entry name" value="MAJOR FACILITATOR SUPERFAMILY (MFS) PROFILE DOMAIN-CONTAINING PROTEIN"/>
    <property type="match status" value="1"/>
</dbReference>
<feature type="transmembrane region" description="Helical" evidence="1">
    <location>
        <begin position="394"/>
        <end position="416"/>
    </location>
</feature>
<feature type="transmembrane region" description="Helical" evidence="1">
    <location>
        <begin position="117"/>
        <end position="139"/>
    </location>
</feature>
<keyword evidence="1" id="KW-0472">Membrane</keyword>
<evidence type="ECO:0000313" key="2">
    <source>
        <dbReference type="EMBL" id="MST81950.1"/>
    </source>
</evidence>
<feature type="transmembrane region" description="Helical" evidence="1">
    <location>
        <begin position="160"/>
        <end position="180"/>
    </location>
</feature>
<feature type="transmembrane region" description="Helical" evidence="1">
    <location>
        <begin position="21"/>
        <end position="42"/>
    </location>
</feature>
<feature type="transmembrane region" description="Helical" evidence="1">
    <location>
        <begin position="324"/>
        <end position="341"/>
    </location>
</feature>
<feature type="transmembrane region" description="Helical" evidence="1">
    <location>
        <begin position="54"/>
        <end position="76"/>
    </location>
</feature>
<dbReference type="GO" id="GO:0005886">
    <property type="term" value="C:plasma membrane"/>
    <property type="evidence" value="ECO:0007669"/>
    <property type="project" value="TreeGrafter"/>
</dbReference>
<dbReference type="InterPro" id="IPR036259">
    <property type="entry name" value="MFS_trans_sf"/>
</dbReference>
<evidence type="ECO:0008006" key="4">
    <source>
        <dbReference type="Google" id="ProtNLM"/>
    </source>
</evidence>
<dbReference type="InterPro" id="IPR039672">
    <property type="entry name" value="MFS_2"/>
</dbReference>
<feature type="transmembrane region" description="Helical" evidence="1">
    <location>
        <begin position="256"/>
        <end position="281"/>
    </location>
</feature>
<dbReference type="SUPFAM" id="SSF103473">
    <property type="entry name" value="MFS general substrate transporter"/>
    <property type="match status" value="1"/>
</dbReference>
<sequence>MTGDSYMEKKKHIYTLKSMRYGLTNGFSTWISTIASTYWAVYLTGAVGLETKTMAAIITAAGFVDMISVPFIGAIMQKAKFKSGKFRPWLMIGAILAALFRVLSFSNPNLSGAAKGLWFGAAYVLCYIGYNMCYSAYIGSLPLLAKDRDERQAYSASKNICNSIGKFLFSLFSVKLISLFGNGDEARGYTLFAVLIAVCVVLAYFQLFVMMKDIDVVQEAAAEDNTNQNTKKQSKTEDSYNASVWQMIKYTITKPFILFVLGVTTKTAAFFTVMGLAAYYYTYVVGNKNMLTVYLSLSTFIMIFGSYIAPFVSKAINSLKKSYALGLGIYGGSFALAYFFGKSGIAFTVLLCVGYVGYSISHTTEITLYSSIVDYTQWKTGKDLKPFMMSMFNILPKIGTAIGNTVLGYGLVAIGFQKENVTASAASGLRVLFSALPAAILFIGVVVFLLFPLTDEKIKSMQEDIKAGRTKNSR</sequence>
<keyword evidence="1" id="KW-1133">Transmembrane helix</keyword>
<dbReference type="PANTHER" id="PTHR11328">
    <property type="entry name" value="MAJOR FACILITATOR SUPERFAMILY DOMAIN-CONTAINING PROTEIN"/>
    <property type="match status" value="1"/>
</dbReference>
<evidence type="ECO:0000256" key="1">
    <source>
        <dbReference type="SAM" id="Phobius"/>
    </source>
</evidence>
<dbReference type="AlphaFoldDB" id="A0A7X2P8C7"/>
<dbReference type="Proteomes" id="UP000466864">
    <property type="component" value="Unassembled WGS sequence"/>
</dbReference>
<feature type="transmembrane region" description="Helical" evidence="1">
    <location>
        <begin position="428"/>
        <end position="451"/>
    </location>
</feature>
<feature type="transmembrane region" description="Helical" evidence="1">
    <location>
        <begin position="88"/>
        <end position="105"/>
    </location>
</feature>